<protein>
    <submittedName>
        <fullName evidence="3">DnrO protein</fullName>
    </submittedName>
</protein>
<feature type="region of interest" description="Disordered" evidence="1">
    <location>
        <begin position="25"/>
        <end position="49"/>
    </location>
</feature>
<organism evidence="3 4">
    <name type="scientific">Stenotrophomonas nitritireducens</name>
    <dbReference type="NCBI Taxonomy" id="83617"/>
    <lineage>
        <taxon>Bacteria</taxon>
        <taxon>Pseudomonadati</taxon>
        <taxon>Pseudomonadota</taxon>
        <taxon>Gammaproteobacteria</taxon>
        <taxon>Lysobacterales</taxon>
        <taxon>Lysobacteraceae</taxon>
        <taxon>Stenotrophomonas</taxon>
    </lineage>
</organism>
<accession>A0A9D8Q125</accession>
<evidence type="ECO:0000313" key="4">
    <source>
        <dbReference type="Proteomes" id="UP000664815"/>
    </source>
</evidence>
<evidence type="ECO:0000256" key="1">
    <source>
        <dbReference type="SAM" id="MobiDB-lite"/>
    </source>
</evidence>
<feature type="chain" id="PRO_5038768032" evidence="2">
    <location>
        <begin position="26"/>
        <end position="161"/>
    </location>
</feature>
<keyword evidence="2" id="KW-0732">Signal</keyword>
<dbReference type="AlphaFoldDB" id="A0A9D8Q125"/>
<proteinExistence type="predicted"/>
<evidence type="ECO:0000313" key="3">
    <source>
        <dbReference type="EMBL" id="MBN8799286.1"/>
    </source>
</evidence>
<feature type="signal peptide" evidence="2">
    <location>
        <begin position="1"/>
        <end position="25"/>
    </location>
</feature>
<feature type="compositionally biased region" description="Low complexity" evidence="1">
    <location>
        <begin position="36"/>
        <end position="48"/>
    </location>
</feature>
<dbReference type="EMBL" id="JAFKMG010000731">
    <property type="protein sequence ID" value="MBN8799286.1"/>
    <property type="molecule type" value="Genomic_DNA"/>
</dbReference>
<name>A0A9D8Q125_9GAMM</name>
<reference evidence="3" key="1">
    <citation type="submission" date="2021-02" db="EMBL/GenBank/DDBJ databases">
        <title>Thiocyanate and organic carbon inputs drive convergent selection for specific autotrophic Afipia and Thiobacillus strains within complex microbiomes.</title>
        <authorList>
            <person name="Huddy R.J."/>
            <person name="Sachdeva R."/>
            <person name="Kadzinga F."/>
            <person name="Kantor R.S."/>
            <person name="Harrison S.T.L."/>
            <person name="Banfield J.F."/>
        </authorList>
    </citation>
    <scope>NUCLEOTIDE SEQUENCE</scope>
    <source>
        <strain evidence="3">SCN18_10_11_15_R1_P_69_7</strain>
    </source>
</reference>
<comment type="caution">
    <text evidence="3">The sequence shown here is derived from an EMBL/GenBank/DDBJ whole genome shotgun (WGS) entry which is preliminary data.</text>
</comment>
<evidence type="ECO:0000256" key="2">
    <source>
        <dbReference type="SAM" id="SignalP"/>
    </source>
</evidence>
<dbReference type="Proteomes" id="UP000664815">
    <property type="component" value="Unassembled WGS sequence"/>
</dbReference>
<gene>
    <name evidence="3" type="ORF">J0H45_08010</name>
</gene>
<sequence length="161" mass="16955">MRRTTLLSASTLILAGALSAQPATAQSAHEAHAAHAHAPAAATTPAPAQRWTTDVPLREGMRGIRVAVQALEHYEHGHMGIAQARSTAALIDTAVDGIVANCRLEPDADVALHGLLAQFLAGAEAVRTSQQVPVQEIAGMRSALARYPQLFDDPQWDATAD</sequence>